<dbReference type="EMBL" id="JAATWM020000006">
    <property type="protein sequence ID" value="KAF9879727.1"/>
    <property type="molecule type" value="Genomic_DNA"/>
</dbReference>
<accession>A0A9P6IC98</accession>
<organism evidence="1 2">
    <name type="scientific">Colletotrichum karsti</name>
    <dbReference type="NCBI Taxonomy" id="1095194"/>
    <lineage>
        <taxon>Eukaryota</taxon>
        <taxon>Fungi</taxon>
        <taxon>Dikarya</taxon>
        <taxon>Ascomycota</taxon>
        <taxon>Pezizomycotina</taxon>
        <taxon>Sordariomycetes</taxon>
        <taxon>Hypocreomycetidae</taxon>
        <taxon>Glomerellales</taxon>
        <taxon>Glomerellaceae</taxon>
        <taxon>Colletotrichum</taxon>
        <taxon>Colletotrichum boninense species complex</taxon>
    </lineage>
</organism>
<comment type="caution">
    <text evidence="1">The sequence shown here is derived from an EMBL/GenBank/DDBJ whole genome shotgun (WGS) entry which is preliminary data.</text>
</comment>
<reference evidence="1" key="2">
    <citation type="submission" date="2020-11" db="EMBL/GenBank/DDBJ databases">
        <title>Whole genome sequencing of Colletotrichum sp.</title>
        <authorList>
            <person name="Li H."/>
        </authorList>
    </citation>
    <scope>NUCLEOTIDE SEQUENCE</scope>
    <source>
        <strain evidence="1">CkLH20</strain>
    </source>
</reference>
<gene>
    <name evidence="1" type="ORF">CkaCkLH20_02538</name>
</gene>
<evidence type="ECO:0000313" key="2">
    <source>
        <dbReference type="Proteomes" id="UP000781932"/>
    </source>
</evidence>
<protein>
    <submittedName>
        <fullName evidence="1">Uncharacterized protein</fullName>
    </submittedName>
</protein>
<name>A0A9P6IC98_9PEZI</name>
<dbReference type="GeneID" id="62158331"/>
<evidence type="ECO:0000313" key="1">
    <source>
        <dbReference type="EMBL" id="KAF9879727.1"/>
    </source>
</evidence>
<dbReference type="Proteomes" id="UP000781932">
    <property type="component" value="Unassembled WGS sequence"/>
</dbReference>
<sequence length="71" mass="8375">MAVNFEDAFAATRAIAVPENMRDIRKQQAFIEYQFDFLHRICREIFENGSQGIAWEYVNGAMARRELEMEE</sequence>
<dbReference type="AlphaFoldDB" id="A0A9P6IC98"/>
<dbReference type="RefSeq" id="XP_038749188.1">
    <property type="nucleotide sequence ID" value="XM_038885257.1"/>
</dbReference>
<keyword evidence="2" id="KW-1185">Reference proteome</keyword>
<reference evidence="1" key="1">
    <citation type="submission" date="2020-03" db="EMBL/GenBank/DDBJ databases">
        <authorList>
            <person name="He L."/>
        </authorList>
    </citation>
    <scope>NUCLEOTIDE SEQUENCE</scope>
    <source>
        <strain evidence="1">CkLH20</strain>
    </source>
</reference>
<proteinExistence type="predicted"/>